<evidence type="ECO:0000256" key="1">
    <source>
        <dbReference type="SAM" id="MobiDB-lite"/>
    </source>
</evidence>
<protein>
    <submittedName>
        <fullName evidence="2">Uncharacterized protein</fullName>
    </submittedName>
</protein>
<dbReference type="EMBL" id="QPJM01000001">
    <property type="protein sequence ID" value="RCW87592.1"/>
    <property type="molecule type" value="Genomic_DNA"/>
</dbReference>
<dbReference type="RefSeq" id="WP_114428180.1">
    <property type="nucleotide sequence ID" value="NZ_QPJM01000001.1"/>
</dbReference>
<dbReference type="AlphaFoldDB" id="A0A368Z572"/>
<organism evidence="2 3">
    <name type="scientific">Phyllobacterium bourgognense</name>
    <dbReference type="NCBI Taxonomy" id="314236"/>
    <lineage>
        <taxon>Bacteria</taxon>
        <taxon>Pseudomonadati</taxon>
        <taxon>Pseudomonadota</taxon>
        <taxon>Alphaproteobacteria</taxon>
        <taxon>Hyphomicrobiales</taxon>
        <taxon>Phyllobacteriaceae</taxon>
        <taxon>Phyllobacterium</taxon>
    </lineage>
</organism>
<reference evidence="2 3" key="1">
    <citation type="submission" date="2018-07" db="EMBL/GenBank/DDBJ databases">
        <title>Genomic Encyclopedia of Type Strains, Phase III (KMG-III): the genomes of soil and plant-associated and newly described type strains.</title>
        <authorList>
            <person name="Whitman W."/>
        </authorList>
    </citation>
    <scope>NUCLEOTIDE SEQUENCE [LARGE SCALE GENOMIC DNA]</scope>
    <source>
        <strain evidence="2 3">31-25a</strain>
    </source>
</reference>
<feature type="compositionally biased region" description="Basic residues" evidence="1">
    <location>
        <begin position="10"/>
        <end position="20"/>
    </location>
</feature>
<comment type="caution">
    <text evidence="2">The sequence shown here is derived from an EMBL/GenBank/DDBJ whole genome shotgun (WGS) entry which is preliminary data.</text>
</comment>
<dbReference type="OrthoDB" id="8421236at2"/>
<feature type="region of interest" description="Disordered" evidence="1">
    <location>
        <begin position="1"/>
        <end position="28"/>
    </location>
</feature>
<sequence>MALTPTEKQRRYRERLKKSRALATDTTSGDFRRPFSQWLASNDENWDGFVLPLDIAGMVAPEFAEDGDPVSASGEVIPQTYRGRQGSLGRAEITIEMLLEAARAMAEHVNAYKRDELGARIEEMEGADFTDPAAKKDALADFVRLTMARDRLDKQVRYTLPEWKVGDE</sequence>
<evidence type="ECO:0000313" key="3">
    <source>
        <dbReference type="Proteomes" id="UP000253324"/>
    </source>
</evidence>
<name>A0A368Z572_9HYPH</name>
<keyword evidence="3" id="KW-1185">Reference proteome</keyword>
<gene>
    <name evidence="2" type="ORF">C7476_101358</name>
</gene>
<dbReference type="Proteomes" id="UP000253324">
    <property type="component" value="Unassembled WGS sequence"/>
</dbReference>
<accession>A0A368Z572</accession>
<evidence type="ECO:0000313" key="2">
    <source>
        <dbReference type="EMBL" id="RCW87592.1"/>
    </source>
</evidence>
<proteinExistence type="predicted"/>